<comment type="caution">
    <text evidence="2">The sequence shown here is derived from an EMBL/GenBank/DDBJ whole genome shotgun (WGS) entry which is preliminary data.</text>
</comment>
<evidence type="ECO:0000313" key="2">
    <source>
        <dbReference type="EMBL" id="KTS13065.1"/>
    </source>
</evidence>
<proteinExistence type="predicted"/>
<dbReference type="AlphaFoldDB" id="A0A147F916"/>
<dbReference type="Proteomes" id="UP000072189">
    <property type="component" value="Unassembled WGS sequence"/>
</dbReference>
<name>A0A147F916_MICTE</name>
<organism evidence="2 3">
    <name type="scientific">Microbacterium testaceum</name>
    <name type="common">Aureobacterium testaceum</name>
    <name type="synonym">Brevibacterium testaceum</name>
    <dbReference type="NCBI Taxonomy" id="2033"/>
    <lineage>
        <taxon>Bacteria</taxon>
        <taxon>Bacillati</taxon>
        <taxon>Actinomycetota</taxon>
        <taxon>Actinomycetes</taxon>
        <taxon>Micrococcales</taxon>
        <taxon>Microbacteriaceae</taxon>
        <taxon>Microbacterium</taxon>
    </lineage>
</organism>
<accession>A0A147F916</accession>
<gene>
    <name evidence="2" type="ORF">RSA3_06555</name>
</gene>
<reference evidence="2 3" key="1">
    <citation type="journal article" date="2016" name="Front. Microbiol.">
        <title>Genomic Resource of Rice Seed Associated Bacteria.</title>
        <authorList>
            <person name="Midha S."/>
            <person name="Bansal K."/>
            <person name="Sharma S."/>
            <person name="Kumar N."/>
            <person name="Patil P.P."/>
            <person name="Chaudhry V."/>
            <person name="Patil P.B."/>
        </authorList>
    </citation>
    <scope>NUCLEOTIDE SEQUENCE [LARGE SCALE GENOMIC DNA]</scope>
    <source>
        <strain evidence="2 3">RSA3</strain>
    </source>
</reference>
<protein>
    <submittedName>
        <fullName evidence="2">Uncharacterized protein</fullName>
    </submittedName>
</protein>
<feature type="compositionally biased region" description="Basic and acidic residues" evidence="1">
    <location>
        <begin position="58"/>
        <end position="74"/>
    </location>
</feature>
<sequence>MDALDVDLPVGVVVAVLRGALEQAPRDDVDADAEVVLLHGLVEVDGDGALLVGRGCRGRWDEQGGSDDARRRGQGEGCAPSSHGFSYRR</sequence>
<feature type="region of interest" description="Disordered" evidence="1">
    <location>
        <begin position="58"/>
        <end position="89"/>
    </location>
</feature>
<dbReference type="EMBL" id="LDRV01000036">
    <property type="protein sequence ID" value="KTS13065.1"/>
    <property type="molecule type" value="Genomic_DNA"/>
</dbReference>
<evidence type="ECO:0000256" key="1">
    <source>
        <dbReference type="SAM" id="MobiDB-lite"/>
    </source>
</evidence>
<evidence type="ECO:0000313" key="3">
    <source>
        <dbReference type="Proteomes" id="UP000072189"/>
    </source>
</evidence>